<dbReference type="EMBL" id="QXFZ01000866">
    <property type="protein sequence ID" value="KAE9102658.1"/>
    <property type="molecule type" value="Genomic_DNA"/>
</dbReference>
<evidence type="ECO:0000256" key="1">
    <source>
        <dbReference type="SAM" id="MobiDB-lite"/>
    </source>
</evidence>
<evidence type="ECO:0000313" key="9">
    <source>
        <dbReference type="EMBL" id="KAE9302928.1"/>
    </source>
</evidence>
<evidence type="ECO:0000313" key="5">
    <source>
        <dbReference type="EMBL" id="KAE9102658.1"/>
    </source>
</evidence>
<feature type="compositionally biased region" description="Low complexity" evidence="1">
    <location>
        <begin position="385"/>
        <end position="395"/>
    </location>
</feature>
<organism evidence="8 13">
    <name type="scientific">Phytophthora fragariae</name>
    <dbReference type="NCBI Taxonomy" id="53985"/>
    <lineage>
        <taxon>Eukaryota</taxon>
        <taxon>Sar</taxon>
        <taxon>Stramenopiles</taxon>
        <taxon>Oomycota</taxon>
        <taxon>Peronosporomycetes</taxon>
        <taxon>Peronosporales</taxon>
        <taxon>Peronosporaceae</taxon>
        <taxon>Phytophthora</taxon>
    </lineage>
</organism>
<feature type="region of interest" description="Disordered" evidence="1">
    <location>
        <begin position="277"/>
        <end position="298"/>
    </location>
</feature>
<feature type="compositionally biased region" description="Basic and acidic residues" evidence="1">
    <location>
        <begin position="597"/>
        <end position="607"/>
    </location>
</feature>
<dbReference type="PROSITE" id="PS50006">
    <property type="entry name" value="FHA_DOMAIN"/>
    <property type="match status" value="1"/>
</dbReference>
<dbReference type="Pfam" id="PF00498">
    <property type="entry name" value="FHA"/>
    <property type="match status" value="1"/>
</dbReference>
<feature type="region of interest" description="Disordered" evidence="1">
    <location>
        <begin position="385"/>
        <end position="406"/>
    </location>
</feature>
<evidence type="ECO:0000313" key="3">
    <source>
        <dbReference type="EMBL" id="KAE8934977.1"/>
    </source>
</evidence>
<keyword evidence="11" id="KW-1185">Reference proteome</keyword>
<dbReference type="SMART" id="SM00240">
    <property type="entry name" value="FHA"/>
    <property type="match status" value="1"/>
</dbReference>
<protein>
    <recommendedName>
        <fullName evidence="2">FHA domain-containing protein</fullName>
    </recommendedName>
</protein>
<dbReference type="Proteomes" id="UP000429523">
    <property type="component" value="Unassembled WGS sequence"/>
</dbReference>
<dbReference type="Gene3D" id="2.60.200.20">
    <property type="match status" value="1"/>
</dbReference>
<dbReference type="Proteomes" id="UP000437068">
    <property type="component" value="Unassembled WGS sequence"/>
</dbReference>
<feature type="compositionally biased region" description="Low complexity" evidence="1">
    <location>
        <begin position="338"/>
        <end position="349"/>
    </location>
</feature>
<evidence type="ECO:0000313" key="12">
    <source>
        <dbReference type="Proteomes" id="UP000437068"/>
    </source>
</evidence>
<dbReference type="Proteomes" id="UP000460718">
    <property type="component" value="Unassembled WGS sequence"/>
</dbReference>
<dbReference type="InterPro" id="IPR008984">
    <property type="entry name" value="SMAD_FHA_dom_sf"/>
</dbReference>
<evidence type="ECO:0000259" key="2">
    <source>
        <dbReference type="PROSITE" id="PS50006"/>
    </source>
</evidence>
<evidence type="ECO:0000313" key="7">
    <source>
        <dbReference type="EMBL" id="KAE9191390.1"/>
    </source>
</evidence>
<dbReference type="Proteomes" id="UP000440367">
    <property type="component" value="Unassembled WGS sequence"/>
</dbReference>
<dbReference type="EMBL" id="QXGB01001402">
    <property type="protein sequence ID" value="KAE9191390.1"/>
    <property type="molecule type" value="Genomic_DNA"/>
</dbReference>
<dbReference type="PANTHER" id="PTHR23308">
    <property type="entry name" value="NUCLEAR INHIBITOR OF PROTEIN PHOSPHATASE-1"/>
    <property type="match status" value="1"/>
</dbReference>
<dbReference type="Proteomes" id="UP000433483">
    <property type="component" value="Unassembled WGS sequence"/>
</dbReference>
<comment type="caution">
    <text evidence="8">The sequence shown here is derived from an EMBL/GenBank/DDBJ whole genome shotgun (WGS) entry which is preliminary data.</text>
</comment>
<gene>
    <name evidence="9" type="ORF">PF001_g13791</name>
    <name evidence="8" type="ORF">PF002_g15969</name>
    <name evidence="7" type="ORF">PF005_g18870</name>
    <name evidence="6" type="ORF">PF006_g17758</name>
    <name evidence="5" type="ORF">PF007_g14691</name>
    <name evidence="3" type="ORF">PF009_g15064</name>
    <name evidence="4" type="ORF">PF011_g13382</name>
</gene>
<evidence type="ECO:0000313" key="16">
    <source>
        <dbReference type="Proteomes" id="UP000460718"/>
    </source>
</evidence>
<dbReference type="AlphaFoldDB" id="A0A6A3YK94"/>
<evidence type="ECO:0000313" key="6">
    <source>
        <dbReference type="EMBL" id="KAE9121971.1"/>
    </source>
</evidence>
<evidence type="ECO:0000313" key="11">
    <source>
        <dbReference type="Proteomes" id="UP000433483"/>
    </source>
</evidence>
<dbReference type="OrthoDB" id="444265at2759"/>
<feature type="region of interest" description="Disordered" evidence="1">
    <location>
        <begin position="450"/>
        <end position="607"/>
    </location>
</feature>
<dbReference type="EMBL" id="QXGD01000921">
    <property type="protein sequence ID" value="KAE9220182.1"/>
    <property type="molecule type" value="Genomic_DNA"/>
</dbReference>
<evidence type="ECO:0000313" key="14">
    <source>
        <dbReference type="Proteomes" id="UP000440732"/>
    </source>
</evidence>
<evidence type="ECO:0000313" key="15">
    <source>
        <dbReference type="Proteomes" id="UP000441208"/>
    </source>
</evidence>
<dbReference type="InterPro" id="IPR050923">
    <property type="entry name" value="Cell_Proc_Reg/RNA_Proc"/>
</dbReference>
<feature type="compositionally biased region" description="Acidic residues" evidence="1">
    <location>
        <begin position="167"/>
        <end position="181"/>
    </location>
</feature>
<proteinExistence type="predicted"/>
<evidence type="ECO:0000313" key="13">
    <source>
        <dbReference type="Proteomes" id="UP000440367"/>
    </source>
</evidence>
<feature type="compositionally biased region" description="Basic and acidic residues" evidence="1">
    <location>
        <begin position="277"/>
        <end position="288"/>
    </location>
</feature>
<dbReference type="SUPFAM" id="SSF49879">
    <property type="entry name" value="SMAD/FHA domain"/>
    <property type="match status" value="1"/>
</dbReference>
<feature type="region of interest" description="Disordered" evidence="1">
    <location>
        <begin position="158"/>
        <end position="218"/>
    </location>
</feature>
<dbReference type="Proteomes" id="UP000440732">
    <property type="component" value="Unassembled WGS sequence"/>
</dbReference>
<name>A0A6A3YK94_9STRA</name>
<feature type="region of interest" description="Disordered" evidence="1">
    <location>
        <begin position="329"/>
        <end position="357"/>
    </location>
</feature>
<feature type="compositionally biased region" description="Polar residues" evidence="1">
    <location>
        <begin position="537"/>
        <end position="546"/>
    </location>
</feature>
<dbReference type="EMBL" id="QXGF01000851">
    <property type="protein sequence ID" value="KAE8934977.1"/>
    <property type="molecule type" value="Genomic_DNA"/>
</dbReference>
<feature type="compositionally biased region" description="Pro residues" evidence="1">
    <location>
        <begin position="469"/>
        <end position="479"/>
    </location>
</feature>
<evidence type="ECO:0000313" key="8">
    <source>
        <dbReference type="EMBL" id="KAE9220182.1"/>
    </source>
</evidence>
<evidence type="ECO:0000313" key="10">
    <source>
        <dbReference type="Proteomes" id="UP000429523"/>
    </source>
</evidence>
<dbReference type="InterPro" id="IPR000253">
    <property type="entry name" value="FHA_dom"/>
</dbReference>
<dbReference type="EMBL" id="QXGA01001334">
    <property type="protein sequence ID" value="KAE9121971.1"/>
    <property type="molecule type" value="Genomic_DNA"/>
</dbReference>
<accession>A0A6A3YK94</accession>
<dbReference type="EMBL" id="QXFW01000821">
    <property type="protein sequence ID" value="KAE9002282.1"/>
    <property type="molecule type" value="Genomic_DNA"/>
</dbReference>
<reference evidence="10 11" key="1">
    <citation type="submission" date="2018-08" db="EMBL/GenBank/DDBJ databases">
        <title>Genomic investigation of the strawberry pathogen Phytophthora fragariae indicates pathogenicity is determined by transcriptional variation in three key races.</title>
        <authorList>
            <person name="Adams T.M."/>
            <person name="Armitage A.D."/>
            <person name="Sobczyk M.K."/>
            <person name="Bates H.J."/>
            <person name="Dunwell J.M."/>
            <person name="Nellist C.F."/>
            <person name="Harrison R.J."/>
        </authorList>
    </citation>
    <scope>NUCLEOTIDE SEQUENCE [LARGE SCALE GENOMIC DNA]</scope>
    <source>
        <strain evidence="9 12">A4</strain>
        <strain evidence="8 13">BC-1</strain>
        <strain evidence="7 11">NOV-27</strain>
        <strain evidence="6 14">NOV-5</strain>
        <strain evidence="5 15">NOV-71</strain>
        <strain evidence="3 10">NOV-9</strain>
        <strain evidence="4 16">SCRP245</strain>
    </source>
</reference>
<evidence type="ECO:0000313" key="4">
    <source>
        <dbReference type="EMBL" id="KAE9002282.1"/>
    </source>
</evidence>
<dbReference type="Proteomes" id="UP000441208">
    <property type="component" value="Unassembled WGS sequence"/>
</dbReference>
<sequence>MTQYTPPEWSAAGRNVFGIYLEVIKGGVVVDTLPLPRTDGCSYVVAGRMETVCDLPLAHPSISRVHAALQFDEQGALFLYDARSTHGCFVNKKRVVAQEFVRLHIGDVLVFGESTRLYAVCGPPELLPAEYESLNLAKFREKLDRKREILEEKKQVEDRGASWGFGDDAEEEEGEQSDEDDSVKGEEELPDYLRNLKEEEDQPYKSSVSESQVSEKDQRLYQQLQTRIRKMENLKLERSRILAKQNQLDGLSEGQQRTLDRNEQRIETLMKEIDDLEGRIHAKNDQRSKTRGASGIARKKRNINEELYGYSSDEDDFYDRTKANQQKIAARKQKVTGSASASSEAAAAATVTRTQKSEVLTADSIQATVKKLEDELAKLQTELTAASAKAAANQATGGESKEEEEVDALDSFMAATTTQLHAGEIDTLTKRKTEVELELKRQRKLLVVATPALAALPVQKPVTKSAPEPAAPPSSPPHQVPSSALPTSDKSKVPEPVNAEAASTKEDDSMPERNTSPPTVADKPKAHSAPSVMAQKTPDQAQSESSASKRRRISGPAMGPPKEAKRITNSENGPPDASVLEGGDQVWVPPSNQTGDGRTKLNDKYGY</sequence>
<dbReference type="EMBL" id="QXGE01000827">
    <property type="protein sequence ID" value="KAE9302928.1"/>
    <property type="molecule type" value="Genomic_DNA"/>
</dbReference>
<feature type="domain" description="FHA" evidence="2">
    <location>
        <begin position="44"/>
        <end position="95"/>
    </location>
</feature>